<evidence type="ECO:0000313" key="2">
    <source>
        <dbReference type="EMBL" id="KKL05175.1"/>
    </source>
</evidence>
<dbReference type="AlphaFoldDB" id="A0A0F9A6Q8"/>
<evidence type="ECO:0000256" key="1">
    <source>
        <dbReference type="SAM" id="MobiDB-lite"/>
    </source>
</evidence>
<feature type="compositionally biased region" description="Basic and acidic residues" evidence="1">
    <location>
        <begin position="64"/>
        <end position="82"/>
    </location>
</feature>
<gene>
    <name evidence="2" type="ORF">LCGC14_2608680</name>
</gene>
<dbReference type="InterPro" id="IPR023214">
    <property type="entry name" value="HAD_sf"/>
</dbReference>
<accession>A0A0F9A6Q8</accession>
<proteinExistence type="predicted"/>
<reference evidence="2" key="1">
    <citation type="journal article" date="2015" name="Nature">
        <title>Complex archaea that bridge the gap between prokaryotes and eukaryotes.</title>
        <authorList>
            <person name="Spang A."/>
            <person name="Saw J.H."/>
            <person name="Jorgensen S.L."/>
            <person name="Zaremba-Niedzwiedzka K."/>
            <person name="Martijn J."/>
            <person name="Lind A.E."/>
            <person name="van Eijk R."/>
            <person name="Schleper C."/>
            <person name="Guy L."/>
            <person name="Ettema T.J."/>
        </authorList>
    </citation>
    <scope>NUCLEOTIDE SEQUENCE</scope>
</reference>
<organism evidence="2">
    <name type="scientific">marine sediment metagenome</name>
    <dbReference type="NCBI Taxonomy" id="412755"/>
    <lineage>
        <taxon>unclassified sequences</taxon>
        <taxon>metagenomes</taxon>
        <taxon>ecological metagenomes</taxon>
    </lineage>
</organism>
<dbReference type="Gene3D" id="3.40.50.1000">
    <property type="entry name" value="HAD superfamily/HAD-like"/>
    <property type="match status" value="1"/>
</dbReference>
<sequence>MENEIIVSGKSIRVIKETERGIIILFRSETIQNVTVEKSSEPYCDDDRNNNNNNIIEEEEQEENEIKSSSKKRSNEKTDSSNKKKKSKSITKYKDYYLCGDLCSEITSPLIIYTIKIKKNDYNDLYIISEIVNFNLEFRLPLTKKILKQSLIKSEYFYGLPTKIINDLLNPLDTTYRLSLNGPILEERILNCLFCGEKGKILRYICKNIFKDKKYYERVSSYGNVALSQLCESELKILELNPNDDRKELELIILGDDIDKEVKVRLGDLSGISDPIFGSISGYGLYTENAYLKGHISASSAFFSGNIISEATMSGGYIIGSTIKTAETSNRVELHANRSTFEVYNSAGNIVAYTSESDASFDGHVSLAAGFGGISERGVGIGIPFDEITVYKPLAEYYIDDRAIRFGGDWEQTMQQVVILEKHRANKFE</sequence>
<feature type="region of interest" description="Disordered" evidence="1">
    <location>
        <begin position="37"/>
        <end position="85"/>
    </location>
</feature>
<protein>
    <submittedName>
        <fullName evidence="2">Uncharacterized protein</fullName>
    </submittedName>
</protein>
<name>A0A0F9A6Q8_9ZZZZ</name>
<comment type="caution">
    <text evidence="2">The sequence shown here is derived from an EMBL/GenBank/DDBJ whole genome shotgun (WGS) entry which is preliminary data.</text>
</comment>
<dbReference type="EMBL" id="LAZR01044225">
    <property type="protein sequence ID" value="KKL05175.1"/>
    <property type="molecule type" value="Genomic_DNA"/>
</dbReference>